<evidence type="ECO:0000313" key="2">
    <source>
        <dbReference type="Proteomes" id="UP000662770"/>
    </source>
</evidence>
<accession>A0ABX7QMD5</accession>
<dbReference type="EMBL" id="CP071503">
    <property type="protein sequence ID" value="QSX32613.1"/>
    <property type="molecule type" value="Genomic_DNA"/>
</dbReference>
<keyword evidence="2" id="KW-1185">Reference proteome</keyword>
<gene>
    <name evidence="1" type="ORF">JYB87_12725</name>
</gene>
<sequence>MISPQDIKARLGRNNSALKEVQTDRSQVGFIAREWEGHPSSGLTPARIAEIMLNAEQGYLTDQFDLADDIEEKDGHIMAELQKRKNALLGKEWLIKPPANASAAEKRDADMVTDIIQSLPDFEDLILDMGDGILRAISNSQIHWESEGKLWYPGKFESLPARRFDVDDDDRNKVMLRLDGGQKEALWPFGWVQHTHKAKSGYVARAGLIRVLAWPFLFKNYGVRDLAEFLEIYGLPLRLGKYPSGASTAEKNTLLNAVMSIGHNAGGIIPKGMEIDFQEAAKGGEGPYMSMANLMERTASKVILGGTLTSQADGKSSTNALGNVHDEVRQELLASDLRQIASTLTRDLVWPLVFFNGSTYNSQRRRPRLEFDTQDPEDLAKFSTAIPSLVNVGVKIPSEWVNNKLKIPLPKADELVLGTQQLPAATPNVGGEQPTAVATDSVQQTALNGAQITSLSEIIQQYTAGALDKDAAGALIKAGFPAIPDELISKMLSGQQRKQTPIDQAAAALTRIVALKQNPPASANIDPLTEALATAAGQQVDDNVAAIADLVNKATSWEDVERALIQSYANQGAANLASIMQQAMTAAALAGRYDIELGN</sequence>
<dbReference type="Pfam" id="PF06074">
    <property type="entry name" value="Portal_Mu"/>
    <property type="match status" value="1"/>
</dbReference>
<protein>
    <submittedName>
        <fullName evidence="1">DUF935 domain-containing protein</fullName>
    </submittedName>
</protein>
<name>A0ABX7QMD5_9GAMM</name>
<organism evidence="1 2">
    <name type="scientific">Shewanella avicenniae</name>
    <dbReference type="NCBI Taxonomy" id="2814294"/>
    <lineage>
        <taxon>Bacteria</taxon>
        <taxon>Pseudomonadati</taxon>
        <taxon>Pseudomonadota</taxon>
        <taxon>Gammaproteobacteria</taxon>
        <taxon>Alteromonadales</taxon>
        <taxon>Shewanellaceae</taxon>
        <taxon>Shewanella</taxon>
    </lineage>
</organism>
<dbReference type="RefSeq" id="WP_207353854.1">
    <property type="nucleotide sequence ID" value="NZ_CP071503.1"/>
</dbReference>
<evidence type="ECO:0000313" key="1">
    <source>
        <dbReference type="EMBL" id="QSX32613.1"/>
    </source>
</evidence>
<proteinExistence type="predicted"/>
<dbReference type="Proteomes" id="UP000662770">
    <property type="component" value="Chromosome"/>
</dbReference>
<reference evidence="1 2" key="1">
    <citation type="submission" date="2021-03" db="EMBL/GenBank/DDBJ databases">
        <title>Novel species identification of genus Shewanella.</title>
        <authorList>
            <person name="Liu G."/>
            <person name="Zhang Q."/>
        </authorList>
    </citation>
    <scope>NUCLEOTIDE SEQUENCE [LARGE SCALE GENOMIC DNA]</scope>
    <source>
        <strain evidence="1 2">FJAT-51800</strain>
    </source>
</reference>
<dbReference type="InterPro" id="IPR009279">
    <property type="entry name" value="Portal_Mu"/>
</dbReference>